<evidence type="ECO:0000313" key="2">
    <source>
        <dbReference type="Proteomes" id="UP000254060"/>
    </source>
</evidence>
<dbReference type="Proteomes" id="UP000254060">
    <property type="component" value="Unassembled WGS sequence"/>
</dbReference>
<dbReference type="EMBL" id="UGGP01000001">
    <property type="protein sequence ID" value="STO07988.1"/>
    <property type="molecule type" value="Genomic_DNA"/>
</dbReference>
<dbReference type="STRING" id="1397694.GCA_000702585_01853"/>
<reference evidence="1 2" key="1">
    <citation type="submission" date="2018-06" db="EMBL/GenBank/DDBJ databases">
        <authorList>
            <consortium name="Pathogen Informatics"/>
            <person name="Doyle S."/>
        </authorList>
    </citation>
    <scope>NUCLEOTIDE SEQUENCE [LARGE SCALE GENOMIC DNA]</scope>
    <source>
        <strain evidence="1 2">NCTC13163</strain>
    </source>
</reference>
<gene>
    <name evidence="1" type="ORF">NCTC13163_01349</name>
</gene>
<sequence length="144" mass="17176">MAIIENESLFFELFPRKYSEKHEDPFISSTLGIGIDGKGVFHFYGELLMKSEFEEILSNIEEILSNIYMMLKDEINNFIFIPVEPIFKMQVIKETLTLYCWIFKFQTGKPREHRFYTNKTEVQTFYLQLKEEMNNVLPPPFLPK</sequence>
<evidence type="ECO:0000313" key="1">
    <source>
        <dbReference type="EMBL" id="STO07988.1"/>
    </source>
</evidence>
<organism evidence="1 2">
    <name type="scientific">Exiguobacterium aurantiacum</name>
    <dbReference type="NCBI Taxonomy" id="33987"/>
    <lineage>
        <taxon>Bacteria</taxon>
        <taxon>Bacillati</taxon>
        <taxon>Bacillota</taxon>
        <taxon>Bacilli</taxon>
        <taxon>Bacillales</taxon>
        <taxon>Bacillales Family XII. Incertae Sedis</taxon>
        <taxon>Exiguobacterium</taxon>
    </lineage>
</organism>
<dbReference type="OrthoDB" id="2907406at2"/>
<protein>
    <submittedName>
        <fullName evidence="1">Uncharacterized protein</fullName>
    </submittedName>
</protein>
<proteinExistence type="predicted"/>
<dbReference type="RefSeq" id="WP_029334877.1">
    <property type="nucleotide sequence ID" value="NZ_UGGP01000001.1"/>
</dbReference>
<name>A0A377FTA7_9BACL</name>
<dbReference type="AlphaFoldDB" id="A0A377FTA7"/>
<accession>A0A377FTA7</accession>